<dbReference type="SUPFAM" id="SSF50475">
    <property type="entry name" value="FMN-binding split barrel"/>
    <property type="match status" value="1"/>
</dbReference>
<evidence type="ECO:0000313" key="3">
    <source>
        <dbReference type="Proteomes" id="UP000608955"/>
    </source>
</evidence>
<dbReference type="InterPro" id="IPR011576">
    <property type="entry name" value="Pyridox_Oxase_N"/>
</dbReference>
<dbReference type="AlphaFoldDB" id="A0A918Y6T3"/>
<feature type="domain" description="Pyridoxamine 5'-phosphate oxidase N-terminal" evidence="1">
    <location>
        <begin position="3"/>
        <end position="105"/>
    </location>
</feature>
<accession>A0A918Y6T3</accession>
<proteinExistence type="predicted"/>
<evidence type="ECO:0000259" key="1">
    <source>
        <dbReference type="Pfam" id="PF01243"/>
    </source>
</evidence>
<gene>
    <name evidence="2" type="ORF">GCM10010508_46990</name>
</gene>
<organism evidence="2 3">
    <name type="scientific">Streptomyces naganishii JCM 4654</name>
    <dbReference type="NCBI Taxonomy" id="1306179"/>
    <lineage>
        <taxon>Bacteria</taxon>
        <taxon>Bacillati</taxon>
        <taxon>Actinomycetota</taxon>
        <taxon>Actinomycetes</taxon>
        <taxon>Kitasatosporales</taxon>
        <taxon>Streptomycetaceae</taxon>
        <taxon>Streptomyces</taxon>
    </lineage>
</organism>
<dbReference type="RefSeq" id="WP_190179818.1">
    <property type="nucleotide sequence ID" value="NZ_BMVF01000013.1"/>
</dbReference>
<dbReference type="Proteomes" id="UP000608955">
    <property type="component" value="Unassembled WGS sequence"/>
</dbReference>
<keyword evidence="3" id="KW-1185">Reference proteome</keyword>
<dbReference type="Pfam" id="PF01243">
    <property type="entry name" value="PNPOx_N"/>
    <property type="match status" value="1"/>
</dbReference>
<name>A0A918Y6T3_9ACTN</name>
<protein>
    <recommendedName>
        <fullName evidence="1">Pyridoxamine 5'-phosphate oxidase N-terminal domain-containing protein</fullName>
    </recommendedName>
</protein>
<comment type="caution">
    <text evidence="2">The sequence shown here is derived from an EMBL/GenBank/DDBJ whole genome shotgun (WGS) entry which is preliminary data.</text>
</comment>
<dbReference type="PANTHER" id="PTHR40660:SF1">
    <property type="entry name" value="5'-PHOSPHATE OXIDASE PUTATIVE DOMAIN-CONTAINING PROTEIN-RELATED"/>
    <property type="match status" value="1"/>
</dbReference>
<reference evidence="2" key="2">
    <citation type="submission" date="2020-09" db="EMBL/GenBank/DDBJ databases">
        <authorList>
            <person name="Sun Q."/>
            <person name="Ohkuma M."/>
        </authorList>
    </citation>
    <scope>NUCLEOTIDE SEQUENCE</scope>
    <source>
        <strain evidence="2">JCM 4654</strain>
    </source>
</reference>
<evidence type="ECO:0000313" key="2">
    <source>
        <dbReference type="EMBL" id="GHD92785.1"/>
    </source>
</evidence>
<dbReference type="Gene3D" id="2.30.110.10">
    <property type="entry name" value="Electron Transport, Fmn-binding Protein, Chain A"/>
    <property type="match status" value="1"/>
</dbReference>
<dbReference type="PANTHER" id="PTHR40660">
    <property type="entry name" value="5'-PHOSPHATE OXIDASE PUTATIVE DOMAIN-CONTAINING PROTEIN-RELATED"/>
    <property type="match status" value="1"/>
</dbReference>
<reference evidence="2" key="1">
    <citation type="journal article" date="2014" name="Int. J. Syst. Evol. Microbiol.">
        <title>Complete genome sequence of Corynebacterium casei LMG S-19264T (=DSM 44701T), isolated from a smear-ripened cheese.</title>
        <authorList>
            <consortium name="US DOE Joint Genome Institute (JGI-PGF)"/>
            <person name="Walter F."/>
            <person name="Albersmeier A."/>
            <person name="Kalinowski J."/>
            <person name="Ruckert C."/>
        </authorList>
    </citation>
    <scope>NUCLEOTIDE SEQUENCE</scope>
    <source>
        <strain evidence="2">JCM 4654</strain>
    </source>
</reference>
<dbReference type="InterPro" id="IPR012349">
    <property type="entry name" value="Split_barrel_FMN-bd"/>
</dbReference>
<sequence>MLNEDMRRMVAVQGLGFVATVRPDGTPNLSPKGTTEVWDDDHLVFLDTHSPGTVANLSRNPAVEINVVDPLIRKGYRFRGTAEVHTRGELFDCVVARYVKQRGTNPAHVKSVVLVKVLEVGRLVSPAYEDDVTEQDIAARWRPRLLRGNC</sequence>
<dbReference type="EMBL" id="BMVF01000013">
    <property type="protein sequence ID" value="GHD92785.1"/>
    <property type="molecule type" value="Genomic_DNA"/>
</dbReference>